<dbReference type="OrthoDB" id="376865at2157"/>
<dbReference type="AlphaFoldDB" id="A0A2H1FCV0"/>
<evidence type="ECO:0000313" key="2">
    <source>
        <dbReference type="EMBL" id="SMH70594.1"/>
    </source>
</evidence>
<keyword evidence="1" id="KW-0812">Transmembrane</keyword>
<evidence type="ECO:0008006" key="4">
    <source>
        <dbReference type="Google" id="ProtNLM"/>
    </source>
</evidence>
<proteinExistence type="predicted"/>
<dbReference type="RefSeq" id="WP_157926710.1">
    <property type="nucleotide sequence ID" value="NZ_LT841358.1"/>
</dbReference>
<keyword evidence="3" id="KW-1185">Reference proteome</keyword>
<reference evidence="3" key="1">
    <citation type="submission" date="2017-03" db="EMBL/GenBank/DDBJ databases">
        <authorList>
            <person name="Herbold C."/>
        </authorList>
    </citation>
    <scope>NUCLEOTIDE SEQUENCE [LARGE SCALE GENOMIC DNA]</scope>
</reference>
<dbReference type="Proteomes" id="UP000230607">
    <property type="component" value="Chromosome 1"/>
</dbReference>
<feature type="transmembrane region" description="Helical" evidence="1">
    <location>
        <begin position="139"/>
        <end position="158"/>
    </location>
</feature>
<evidence type="ECO:0000256" key="1">
    <source>
        <dbReference type="SAM" id="Phobius"/>
    </source>
</evidence>
<dbReference type="EMBL" id="LT841358">
    <property type="protein sequence ID" value="SMH70594.1"/>
    <property type="molecule type" value="Genomic_DNA"/>
</dbReference>
<sequence length="166" mass="17859">MNYHTLSVFHEASHNRLLFLAAVVLLALQVSNSFAQEEQSIVITTNKAHYVPGDIVTLNGTVSGQPNALVALQIKDSSGNLILIRTVSSDQNGNFALQFKLPPTATSGDFNIIASAKVNGFIVTQTKIMTATVPEFGPITMPLFGVSLVLTVVIFAMANKSKNLHY</sequence>
<gene>
    <name evidence="2" type="ORF">NCS_10401</name>
</gene>
<organism evidence="2 3">
    <name type="scientific">Candidatus Nitrosotalea okcheonensis</name>
    <dbReference type="NCBI Taxonomy" id="1903276"/>
    <lineage>
        <taxon>Archaea</taxon>
        <taxon>Nitrososphaerota</taxon>
        <taxon>Nitrososphaeria</taxon>
        <taxon>Nitrosotaleales</taxon>
        <taxon>Nitrosotaleaceae</taxon>
        <taxon>Nitrosotalea</taxon>
    </lineage>
</organism>
<evidence type="ECO:0000313" key="3">
    <source>
        <dbReference type="Proteomes" id="UP000230607"/>
    </source>
</evidence>
<dbReference type="Gene3D" id="2.60.40.1930">
    <property type="match status" value="1"/>
</dbReference>
<keyword evidence="1" id="KW-0472">Membrane</keyword>
<name>A0A2H1FCV0_9ARCH</name>
<keyword evidence="1" id="KW-1133">Transmembrane helix</keyword>
<protein>
    <recommendedName>
        <fullName evidence="4">Macroglobulin domain-containing protein</fullName>
    </recommendedName>
</protein>
<accession>A0A2H1FCV0</accession>